<dbReference type="EMBL" id="JACOFU010000002">
    <property type="protein sequence ID" value="MBC3830979.1"/>
    <property type="molecule type" value="Genomic_DNA"/>
</dbReference>
<dbReference type="PANTHER" id="PTHR36931:SF1">
    <property type="entry name" value="UPF0153 PROTEIN YEIW"/>
    <property type="match status" value="1"/>
</dbReference>
<gene>
    <name evidence="1" type="ORF">H8K33_05630</name>
</gene>
<reference evidence="1 2" key="1">
    <citation type="submission" date="2020-08" db="EMBL/GenBank/DDBJ databases">
        <title>Novel species isolated from subtropical streams in China.</title>
        <authorList>
            <person name="Lu H."/>
        </authorList>
    </citation>
    <scope>NUCLEOTIDE SEQUENCE [LARGE SCALE GENOMIC DNA]</scope>
    <source>
        <strain evidence="1 2">KCTC 52442</strain>
    </source>
</reference>
<name>A0ABR6XPQ8_9BURK</name>
<dbReference type="PANTHER" id="PTHR36931">
    <property type="entry name" value="UPF0153 PROTEIN YEIW"/>
    <property type="match status" value="1"/>
</dbReference>
<protein>
    <submittedName>
        <fullName evidence="1">YkgJ family cysteine cluster protein</fullName>
    </submittedName>
</protein>
<dbReference type="RefSeq" id="WP_186890015.1">
    <property type="nucleotide sequence ID" value="NZ_JACOFU010000002.1"/>
</dbReference>
<evidence type="ECO:0000313" key="1">
    <source>
        <dbReference type="EMBL" id="MBC3830979.1"/>
    </source>
</evidence>
<organism evidence="1 2">
    <name type="scientific">Undibacterium amnicola</name>
    <dbReference type="NCBI Taxonomy" id="1834038"/>
    <lineage>
        <taxon>Bacteria</taxon>
        <taxon>Pseudomonadati</taxon>
        <taxon>Pseudomonadota</taxon>
        <taxon>Betaproteobacteria</taxon>
        <taxon>Burkholderiales</taxon>
        <taxon>Oxalobacteraceae</taxon>
        <taxon>Undibacterium</taxon>
    </lineage>
</organism>
<dbReference type="Proteomes" id="UP000643610">
    <property type="component" value="Unassembled WGS sequence"/>
</dbReference>
<evidence type="ECO:0000313" key="2">
    <source>
        <dbReference type="Proteomes" id="UP000643610"/>
    </source>
</evidence>
<keyword evidence="2" id="KW-1185">Reference proteome</keyword>
<proteinExistence type="predicted"/>
<accession>A0ABR6XPQ8</accession>
<comment type="caution">
    <text evidence="1">The sequence shown here is derived from an EMBL/GenBank/DDBJ whole genome shotgun (WGS) entry which is preliminary data.</text>
</comment>
<dbReference type="InterPro" id="IPR052572">
    <property type="entry name" value="UPF0153_domain"/>
</dbReference>
<sequence>MNTLICRPSCAACCTAPSISSPIPGMPNGKPAGVPCVQLTPDLRCAIFGQPERPDCCSGLQASLEMCGDNREYAMTWLAQLEVATSPSNPQSN</sequence>
<dbReference type="Pfam" id="PF03692">
    <property type="entry name" value="CxxCxxCC"/>
    <property type="match status" value="1"/>
</dbReference>
<dbReference type="InterPro" id="IPR005358">
    <property type="entry name" value="Puta_zinc/iron-chelating_dom"/>
</dbReference>